<dbReference type="EMBL" id="CM056741">
    <property type="protein sequence ID" value="KAJ8685284.1"/>
    <property type="molecule type" value="Genomic_DNA"/>
</dbReference>
<proteinExistence type="predicted"/>
<name>A0ACC2PNX1_9HYME</name>
<comment type="caution">
    <text evidence="1">The sequence shown here is derived from an EMBL/GenBank/DDBJ whole genome shotgun (WGS) entry which is preliminary data.</text>
</comment>
<organism evidence="1 2">
    <name type="scientific">Eretmocerus hayati</name>
    <dbReference type="NCBI Taxonomy" id="131215"/>
    <lineage>
        <taxon>Eukaryota</taxon>
        <taxon>Metazoa</taxon>
        <taxon>Ecdysozoa</taxon>
        <taxon>Arthropoda</taxon>
        <taxon>Hexapoda</taxon>
        <taxon>Insecta</taxon>
        <taxon>Pterygota</taxon>
        <taxon>Neoptera</taxon>
        <taxon>Endopterygota</taxon>
        <taxon>Hymenoptera</taxon>
        <taxon>Apocrita</taxon>
        <taxon>Proctotrupomorpha</taxon>
        <taxon>Chalcidoidea</taxon>
        <taxon>Aphelinidae</taxon>
        <taxon>Aphelininae</taxon>
        <taxon>Eretmocerus</taxon>
    </lineage>
</organism>
<sequence length="128" mass="14129">MAHDHAPPHHLGKHTITSTQIWQKGLVHLHLETKPVWFGCRAETFVRSITLGVLTVPQNTISAASSVDPARLSWLDLAGPGRRWTPHHICPTSHTPPARREVARGRDWSVEGVGQPTEVLVGNCVTIF</sequence>
<protein>
    <submittedName>
        <fullName evidence="1">Uncharacterized protein</fullName>
    </submittedName>
</protein>
<gene>
    <name evidence="1" type="ORF">QAD02_021077</name>
</gene>
<keyword evidence="2" id="KW-1185">Reference proteome</keyword>
<evidence type="ECO:0000313" key="1">
    <source>
        <dbReference type="EMBL" id="KAJ8685284.1"/>
    </source>
</evidence>
<reference evidence="1" key="1">
    <citation type="submission" date="2023-04" db="EMBL/GenBank/DDBJ databases">
        <title>A chromosome-level genome assembly of the parasitoid wasp Eretmocerus hayati.</title>
        <authorList>
            <person name="Zhong Y."/>
            <person name="Liu S."/>
            <person name="Liu Y."/>
        </authorList>
    </citation>
    <scope>NUCLEOTIDE SEQUENCE</scope>
    <source>
        <strain evidence="1">ZJU_SS_LIU_2023</strain>
    </source>
</reference>
<dbReference type="Proteomes" id="UP001239111">
    <property type="component" value="Chromosome 1"/>
</dbReference>
<accession>A0ACC2PNX1</accession>
<evidence type="ECO:0000313" key="2">
    <source>
        <dbReference type="Proteomes" id="UP001239111"/>
    </source>
</evidence>